<dbReference type="InterPro" id="IPR007709">
    <property type="entry name" value="N-FG_amidohydro"/>
</dbReference>
<dbReference type="SUPFAM" id="SSF53187">
    <property type="entry name" value="Zn-dependent exopeptidases"/>
    <property type="match status" value="1"/>
</dbReference>
<gene>
    <name evidence="1" type="primary">hutG</name>
    <name evidence="1" type="ORF">C1O66_08790</name>
</gene>
<dbReference type="NCBIfam" id="TIGR02017">
    <property type="entry name" value="hutG_amidohyd"/>
    <property type="match status" value="1"/>
</dbReference>
<dbReference type="RefSeq" id="WP_102767529.1">
    <property type="nucleotide sequence ID" value="NZ_POSP01000003.1"/>
</dbReference>
<dbReference type="Proteomes" id="UP000235916">
    <property type="component" value="Unassembled WGS sequence"/>
</dbReference>
<dbReference type="EMBL" id="POSP01000003">
    <property type="protein sequence ID" value="PND37611.1"/>
    <property type="molecule type" value="Genomic_DNA"/>
</dbReference>
<protein>
    <submittedName>
        <fullName evidence="1">N-formylglutamate deformylase</fullName>
    </submittedName>
</protein>
<organism evidence="1 2">
    <name type="scientific">Kinneretia aquatilis</name>
    <dbReference type="NCBI Taxonomy" id="2070761"/>
    <lineage>
        <taxon>Bacteria</taxon>
        <taxon>Pseudomonadati</taxon>
        <taxon>Pseudomonadota</taxon>
        <taxon>Betaproteobacteria</taxon>
        <taxon>Burkholderiales</taxon>
        <taxon>Sphaerotilaceae</taxon>
        <taxon>Roseateles</taxon>
    </lineage>
</organism>
<name>A0A2N8KVZ5_9BURK</name>
<evidence type="ECO:0000313" key="2">
    <source>
        <dbReference type="Proteomes" id="UP000235916"/>
    </source>
</evidence>
<reference evidence="1 2" key="1">
    <citation type="submission" date="2018-01" db="EMBL/GenBank/DDBJ databases">
        <title>Draft genome sequence of Paucibacter aquatile CR182 isolated from freshwater of the Nakdong River.</title>
        <authorList>
            <person name="Choi A."/>
            <person name="Chung E.J."/>
        </authorList>
    </citation>
    <scope>NUCLEOTIDE SEQUENCE [LARGE SCALE GENOMIC DNA]</scope>
    <source>
        <strain evidence="1 2">CR182</strain>
    </source>
</reference>
<sequence>MSPVFQLRQGRTPLLISMPHVGHQIPADQQARYQPRALDSEDTDWHLECLYGGIAEELGASLIVPSYSRYLIDLNRPPEDTPMYPGASNTELCPTRFFTGEPLYLAGQEPDEAEKLRRRQLYWLPYHRALNAELQRLKNLFGYALLFDAHSIRSELPWLFEGRLPDLNLGTVEGRSCAPEITAALGQVQASQSAYTQVVNGRFKGGYITRHYGQPAEQIHAVQLEMCQRCYMSEQPPYAYDPELAAQVQPLIRQLLSALLQWQPQNPKA</sequence>
<comment type="caution">
    <text evidence="1">The sequence shown here is derived from an EMBL/GenBank/DDBJ whole genome shotgun (WGS) entry which is preliminary data.</text>
</comment>
<accession>A0A2N8KVZ5</accession>
<keyword evidence="2" id="KW-1185">Reference proteome</keyword>
<proteinExistence type="predicted"/>
<evidence type="ECO:0000313" key="1">
    <source>
        <dbReference type="EMBL" id="PND37611.1"/>
    </source>
</evidence>
<dbReference type="InterPro" id="IPR010247">
    <property type="entry name" value="HutG_amidohyd"/>
</dbReference>
<dbReference type="AlphaFoldDB" id="A0A2N8KVZ5"/>
<dbReference type="Pfam" id="PF05013">
    <property type="entry name" value="FGase"/>
    <property type="match status" value="1"/>
</dbReference>
<dbReference type="OrthoDB" id="8716700at2"/>
<dbReference type="Gene3D" id="3.40.630.40">
    <property type="entry name" value="Zn-dependent exopeptidases"/>
    <property type="match status" value="1"/>
</dbReference>